<feature type="region of interest" description="Disordered" evidence="1">
    <location>
        <begin position="141"/>
        <end position="181"/>
    </location>
</feature>
<keyword evidence="4" id="KW-1185">Reference proteome</keyword>
<keyword evidence="2" id="KW-1133">Transmembrane helix</keyword>
<feature type="transmembrane region" description="Helical" evidence="2">
    <location>
        <begin position="89"/>
        <end position="110"/>
    </location>
</feature>
<organism evidence="3 4">
    <name type="scientific">Necator americanus</name>
    <name type="common">Human hookworm</name>
    <dbReference type="NCBI Taxonomy" id="51031"/>
    <lineage>
        <taxon>Eukaryota</taxon>
        <taxon>Metazoa</taxon>
        <taxon>Ecdysozoa</taxon>
        <taxon>Nematoda</taxon>
        <taxon>Chromadorea</taxon>
        <taxon>Rhabditida</taxon>
        <taxon>Rhabditina</taxon>
        <taxon>Rhabditomorpha</taxon>
        <taxon>Strongyloidea</taxon>
        <taxon>Ancylostomatidae</taxon>
        <taxon>Bunostominae</taxon>
        <taxon>Necator</taxon>
    </lineage>
</organism>
<feature type="compositionally biased region" description="Acidic residues" evidence="1">
    <location>
        <begin position="149"/>
        <end position="167"/>
    </location>
</feature>
<keyword evidence="2" id="KW-0472">Membrane</keyword>
<evidence type="ECO:0000313" key="4">
    <source>
        <dbReference type="Proteomes" id="UP000053676"/>
    </source>
</evidence>
<gene>
    <name evidence="3" type="ORF">NECAME_07994</name>
</gene>
<accession>W2TN44</accession>
<reference evidence="4" key="1">
    <citation type="journal article" date="2014" name="Nat. Genet.">
        <title>Genome of the human hookworm Necator americanus.</title>
        <authorList>
            <person name="Tang Y.T."/>
            <person name="Gao X."/>
            <person name="Rosa B.A."/>
            <person name="Abubucker S."/>
            <person name="Hallsworth-Pepin K."/>
            <person name="Martin J."/>
            <person name="Tyagi R."/>
            <person name="Heizer E."/>
            <person name="Zhang X."/>
            <person name="Bhonagiri-Palsikar V."/>
            <person name="Minx P."/>
            <person name="Warren W.C."/>
            <person name="Wang Q."/>
            <person name="Zhan B."/>
            <person name="Hotez P.J."/>
            <person name="Sternberg P.W."/>
            <person name="Dougall A."/>
            <person name="Gaze S.T."/>
            <person name="Mulvenna J."/>
            <person name="Sotillo J."/>
            <person name="Ranganathan S."/>
            <person name="Rabelo E.M."/>
            <person name="Wilson R.K."/>
            <person name="Felgner P.L."/>
            <person name="Bethony J."/>
            <person name="Hawdon J.M."/>
            <person name="Gasser R.B."/>
            <person name="Loukas A."/>
            <person name="Mitreva M."/>
        </authorList>
    </citation>
    <scope>NUCLEOTIDE SEQUENCE [LARGE SCALE GENOMIC DNA]</scope>
</reference>
<dbReference type="STRING" id="51031.W2TN44"/>
<name>W2TN44_NECAM</name>
<evidence type="ECO:0000256" key="1">
    <source>
        <dbReference type="SAM" id="MobiDB-lite"/>
    </source>
</evidence>
<dbReference type="KEGG" id="nai:NECAME_07994"/>
<feature type="compositionally biased region" description="Basic residues" evidence="1">
    <location>
        <begin position="12"/>
        <end position="25"/>
    </location>
</feature>
<dbReference type="Proteomes" id="UP000053676">
    <property type="component" value="Unassembled WGS sequence"/>
</dbReference>
<feature type="region of interest" description="Disordered" evidence="1">
    <location>
        <begin position="193"/>
        <end position="239"/>
    </location>
</feature>
<dbReference type="EMBL" id="KI658490">
    <property type="protein sequence ID" value="ETN82417.1"/>
    <property type="molecule type" value="Genomic_DNA"/>
</dbReference>
<keyword evidence="2" id="KW-0812">Transmembrane</keyword>
<evidence type="ECO:0000313" key="3">
    <source>
        <dbReference type="EMBL" id="ETN82417.1"/>
    </source>
</evidence>
<proteinExistence type="predicted"/>
<protein>
    <submittedName>
        <fullName evidence="3">Uncharacterized protein</fullName>
    </submittedName>
</protein>
<dbReference type="OrthoDB" id="10025033at2759"/>
<evidence type="ECO:0000256" key="2">
    <source>
        <dbReference type="SAM" id="Phobius"/>
    </source>
</evidence>
<feature type="non-terminal residue" evidence="3">
    <location>
        <position position="1"/>
    </location>
</feature>
<feature type="compositionally biased region" description="Polar residues" evidence="1">
    <location>
        <begin position="204"/>
        <end position="228"/>
    </location>
</feature>
<feature type="region of interest" description="Disordered" evidence="1">
    <location>
        <begin position="1"/>
        <end position="42"/>
    </location>
</feature>
<dbReference type="AlphaFoldDB" id="W2TN44"/>
<sequence length="291" mass="32724">KKRKKGGDGPIPKKKSATGGKKGKNYAKEKEKQKLTKKMKRQLAAVQQRKANKLTQEELFASLAEYQLDAKKINQLSSSSQMQNKLKGFVLVLFIIPLFFIVFLTTMVLFSSIDEDADFPTKIKSISSKIKLPATIHQKERVQENYYPTDDESSDEDEEFDHTEDCEASTSTPQKEQNPVEVEVKVEENDICRESEQHVPEPDASSSSGVQIETSKNALLPQGTSTLPPQKVKTEDGQDVQSKSVVPVIQRKRVLVARDPNIEAKRAHLPIYSEEVPIMETINENIKAINL</sequence>